<dbReference type="GO" id="GO:0005737">
    <property type="term" value="C:cytoplasm"/>
    <property type="evidence" value="ECO:0007669"/>
    <property type="project" value="UniProtKB-SubCell"/>
</dbReference>
<feature type="active site" description="Nucleophile" evidence="14">
    <location>
        <position position="368"/>
    </location>
</feature>
<dbReference type="InterPro" id="IPR029063">
    <property type="entry name" value="SAM-dependent_MTases_sf"/>
</dbReference>
<feature type="binding site" evidence="14">
    <location>
        <position position="315"/>
    </location>
    <ligand>
        <name>S-adenosyl-L-methionine</name>
        <dbReference type="ChEBI" id="CHEBI:59789"/>
    </ligand>
</feature>
<dbReference type="InterPro" id="IPR018314">
    <property type="entry name" value="RsmB/NOL1/NOP2-like_CS"/>
</dbReference>
<evidence type="ECO:0000313" key="17">
    <source>
        <dbReference type="Proteomes" id="UP000321201"/>
    </source>
</evidence>
<dbReference type="PANTHER" id="PTHR22807:SF61">
    <property type="entry name" value="NOL1_NOP2_SUN FAMILY PROTEIN _ ANTITERMINATION NUSB DOMAIN-CONTAINING PROTEIN"/>
    <property type="match status" value="1"/>
</dbReference>
<evidence type="ECO:0000256" key="12">
    <source>
        <dbReference type="ARBA" id="ARBA00031088"/>
    </source>
</evidence>
<dbReference type="Pfam" id="PF01189">
    <property type="entry name" value="Methyltr_RsmB-F"/>
    <property type="match status" value="1"/>
</dbReference>
<dbReference type="GO" id="GO:0008649">
    <property type="term" value="F:rRNA methyltransferase activity"/>
    <property type="evidence" value="ECO:0007669"/>
    <property type="project" value="InterPro"/>
</dbReference>
<dbReference type="Gene3D" id="3.40.50.150">
    <property type="entry name" value="Vaccinia Virus protein VP39"/>
    <property type="match status" value="1"/>
</dbReference>
<dbReference type="InterPro" id="IPR049560">
    <property type="entry name" value="MeTrfase_RsmB-F_NOP2_cat"/>
</dbReference>
<dbReference type="InParanoid" id="A0A5C7EPF3"/>
<evidence type="ECO:0000313" key="16">
    <source>
        <dbReference type="EMBL" id="TXF13276.1"/>
    </source>
</evidence>
<feature type="domain" description="SAM-dependent MTase RsmB/NOP-type" evidence="15">
    <location>
        <begin position="160"/>
        <end position="421"/>
    </location>
</feature>
<evidence type="ECO:0000256" key="9">
    <source>
        <dbReference type="ARBA" id="ARBA00022691"/>
    </source>
</evidence>
<evidence type="ECO:0000256" key="6">
    <source>
        <dbReference type="ARBA" id="ARBA00022552"/>
    </source>
</evidence>
<dbReference type="AlphaFoldDB" id="A0A5C7EPF3"/>
<evidence type="ECO:0000256" key="2">
    <source>
        <dbReference type="ARBA" id="ARBA00004496"/>
    </source>
</evidence>
<evidence type="ECO:0000259" key="15">
    <source>
        <dbReference type="PROSITE" id="PS51686"/>
    </source>
</evidence>
<keyword evidence="9 14" id="KW-0949">S-adenosyl-L-methionine</keyword>
<dbReference type="SUPFAM" id="SSF53335">
    <property type="entry name" value="S-adenosyl-L-methionine-dependent methyltransferases"/>
    <property type="match status" value="1"/>
</dbReference>
<accession>A0A5C7EPF3</accession>
<evidence type="ECO:0000256" key="4">
    <source>
        <dbReference type="ARBA" id="ARBA00012140"/>
    </source>
</evidence>
<comment type="caution">
    <text evidence="16">The sequence shown here is derived from an EMBL/GenBank/DDBJ whole genome shotgun (WGS) entry which is preliminary data.</text>
</comment>
<dbReference type="InterPro" id="IPR004573">
    <property type="entry name" value="rRNA_ssu_MeTfrase_B"/>
</dbReference>
<feature type="binding site" evidence="14">
    <location>
        <begin position="248"/>
        <end position="254"/>
    </location>
    <ligand>
        <name>S-adenosyl-L-methionine</name>
        <dbReference type="ChEBI" id="CHEBI:59789"/>
    </ligand>
</feature>
<dbReference type="RefSeq" id="WP_147798450.1">
    <property type="nucleotide sequence ID" value="NZ_VPFL01000002.1"/>
</dbReference>
<dbReference type="PROSITE" id="PS01153">
    <property type="entry name" value="NOL1_NOP2_SUN"/>
    <property type="match status" value="1"/>
</dbReference>
<evidence type="ECO:0000256" key="10">
    <source>
        <dbReference type="ARBA" id="ARBA00022884"/>
    </source>
</evidence>
<evidence type="ECO:0000256" key="14">
    <source>
        <dbReference type="PROSITE-ProRule" id="PRU01023"/>
    </source>
</evidence>
<dbReference type="EMBL" id="VPFL01000002">
    <property type="protein sequence ID" value="TXF13276.1"/>
    <property type="molecule type" value="Genomic_DNA"/>
</dbReference>
<evidence type="ECO:0000256" key="5">
    <source>
        <dbReference type="ARBA" id="ARBA00022490"/>
    </source>
</evidence>
<reference evidence="16 17" key="1">
    <citation type="submission" date="2019-08" db="EMBL/GenBank/DDBJ databases">
        <title>Pelomicrobium methylotrophicum gen. nov., sp. nov. a moderately thermophilic, facultatively anaerobic, lithoautotrophic and methylotrophic bacterium isolated from a terrestrial mud volcano.</title>
        <authorList>
            <person name="Slobodkina G.B."/>
            <person name="Merkel A.Y."/>
            <person name="Slobodkin A.I."/>
        </authorList>
    </citation>
    <scope>NUCLEOTIDE SEQUENCE [LARGE SCALE GENOMIC DNA]</scope>
    <source>
        <strain evidence="16 17">SM250</strain>
    </source>
</reference>
<dbReference type="NCBIfam" id="NF008149">
    <property type="entry name" value="PRK10901.1"/>
    <property type="match status" value="1"/>
</dbReference>
<dbReference type="EC" id="2.1.1.176" evidence="4"/>
<dbReference type="FunFam" id="3.40.50.150:FF:000022">
    <property type="entry name" value="Ribosomal RNA small subunit methyltransferase B"/>
    <property type="match status" value="1"/>
</dbReference>
<comment type="catalytic activity">
    <reaction evidence="13">
        <text>cytidine(967) in 16S rRNA + S-adenosyl-L-methionine = 5-methylcytidine(967) in 16S rRNA + S-adenosyl-L-homocysteine + H(+)</text>
        <dbReference type="Rhea" id="RHEA:42748"/>
        <dbReference type="Rhea" id="RHEA-COMP:10219"/>
        <dbReference type="Rhea" id="RHEA-COMP:10220"/>
        <dbReference type="ChEBI" id="CHEBI:15378"/>
        <dbReference type="ChEBI" id="CHEBI:57856"/>
        <dbReference type="ChEBI" id="CHEBI:59789"/>
        <dbReference type="ChEBI" id="CHEBI:74483"/>
        <dbReference type="ChEBI" id="CHEBI:82748"/>
        <dbReference type="EC" id="2.1.1.176"/>
    </reaction>
</comment>
<dbReference type="NCBIfam" id="TIGR00563">
    <property type="entry name" value="rsmB"/>
    <property type="match status" value="1"/>
</dbReference>
<evidence type="ECO:0000256" key="13">
    <source>
        <dbReference type="ARBA" id="ARBA00047283"/>
    </source>
</evidence>
<dbReference type="Pfam" id="PF22458">
    <property type="entry name" value="RsmF-B_ferredox"/>
    <property type="match status" value="1"/>
</dbReference>
<dbReference type="CDD" id="cd02440">
    <property type="entry name" value="AdoMet_MTases"/>
    <property type="match status" value="1"/>
</dbReference>
<dbReference type="InterPro" id="IPR001678">
    <property type="entry name" value="MeTrfase_RsmB-F_NOP2_dom"/>
</dbReference>
<feature type="binding site" evidence="14">
    <location>
        <position position="296"/>
    </location>
    <ligand>
        <name>S-adenosyl-L-methionine</name>
        <dbReference type="ChEBI" id="CHEBI:59789"/>
    </ligand>
</feature>
<keyword evidence="5" id="KW-0963">Cytoplasm</keyword>
<dbReference type="PROSITE" id="PS51686">
    <property type="entry name" value="SAM_MT_RSMB_NOP"/>
    <property type="match status" value="1"/>
</dbReference>
<comment type="subcellular location">
    <subcellularLocation>
        <location evidence="2">Cytoplasm</location>
    </subcellularLocation>
</comment>
<dbReference type="GO" id="GO:0006355">
    <property type="term" value="P:regulation of DNA-templated transcription"/>
    <property type="evidence" value="ECO:0007669"/>
    <property type="project" value="InterPro"/>
</dbReference>
<evidence type="ECO:0000256" key="1">
    <source>
        <dbReference type="ARBA" id="ARBA00002724"/>
    </source>
</evidence>
<dbReference type="Gene3D" id="3.30.70.1170">
    <property type="entry name" value="Sun protein, domain 3"/>
    <property type="match status" value="1"/>
</dbReference>
<comment type="similarity">
    <text evidence="3 14">Belongs to the class I-like SAM-binding methyltransferase superfamily. RsmB/NOP family.</text>
</comment>
<dbReference type="Proteomes" id="UP000321201">
    <property type="component" value="Unassembled WGS sequence"/>
</dbReference>
<dbReference type="SUPFAM" id="SSF48013">
    <property type="entry name" value="NusB-like"/>
    <property type="match status" value="1"/>
</dbReference>
<keyword evidence="10 14" id="KW-0694">RNA-binding</keyword>
<dbReference type="InterPro" id="IPR006027">
    <property type="entry name" value="NusB_RsmB_TIM44"/>
</dbReference>
<name>A0A5C7EPF3_9PROT</name>
<keyword evidence="8 14" id="KW-0808">Transferase</keyword>
<dbReference type="GO" id="GO:0003723">
    <property type="term" value="F:RNA binding"/>
    <property type="evidence" value="ECO:0007669"/>
    <property type="project" value="UniProtKB-UniRule"/>
</dbReference>
<feature type="binding site" evidence="14">
    <location>
        <position position="270"/>
    </location>
    <ligand>
        <name>S-adenosyl-L-methionine</name>
        <dbReference type="ChEBI" id="CHEBI:59789"/>
    </ligand>
</feature>
<dbReference type="Gene3D" id="1.10.940.10">
    <property type="entry name" value="NusB-like"/>
    <property type="match status" value="1"/>
</dbReference>
<protein>
    <recommendedName>
        <fullName evidence="4">16S rRNA (cytosine(967)-C(5))-methyltransferase</fullName>
        <ecNumber evidence="4">2.1.1.176</ecNumber>
    </recommendedName>
    <alternativeName>
        <fullName evidence="11">16S rRNA m5C967 methyltransferase</fullName>
    </alternativeName>
    <alternativeName>
        <fullName evidence="12">rRNA (cytosine-C(5)-)-methyltransferase RsmB</fullName>
    </alternativeName>
</protein>
<dbReference type="InterPro" id="IPR035926">
    <property type="entry name" value="NusB-like_sf"/>
</dbReference>
<keyword evidence="6" id="KW-0698">rRNA processing</keyword>
<keyword evidence="7 14" id="KW-0489">Methyltransferase</keyword>
<comment type="function">
    <text evidence="1">Specifically methylates the cytosine at position 967 (m5C967) of 16S rRNA.</text>
</comment>
<proteinExistence type="inferred from homology"/>
<evidence type="ECO:0000256" key="7">
    <source>
        <dbReference type="ARBA" id="ARBA00022603"/>
    </source>
</evidence>
<keyword evidence="17" id="KW-1185">Reference proteome</keyword>
<gene>
    <name evidence="16" type="primary">rsmB</name>
    <name evidence="16" type="ORF">FR698_01680</name>
</gene>
<evidence type="ECO:0000256" key="8">
    <source>
        <dbReference type="ARBA" id="ARBA00022679"/>
    </source>
</evidence>
<dbReference type="PRINTS" id="PR02008">
    <property type="entry name" value="RCMTFAMILY"/>
</dbReference>
<organism evidence="16 17">
    <name type="scientific">Pelomicrobium methylotrophicum</name>
    <dbReference type="NCBI Taxonomy" id="2602750"/>
    <lineage>
        <taxon>Bacteria</taxon>
        <taxon>Pseudomonadati</taxon>
        <taxon>Pseudomonadota</taxon>
        <taxon>Hydrogenophilia</taxon>
        <taxon>Hydrogenophilia incertae sedis</taxon>
        <taxon>Pelomicrobium</taxon>
    </lineage>
</organism>
<evidence type="ECO:0000256" key="11">
    <source>
        <dbReference type="ARBA" id="ARBA00030399"/>
    </source>
</evidence>
<dbReference type="PANTHER" id="PTHR22807">
    <property type="entry name" value="NOP2 YEAST -RELATED NOL1/NOP2/FMU SUN DOMAIN-CONTAINING"/>
    <property type="match status" value="1"/>
</dbReference>
<evidence type="ECO:0000256" key="3">
    <source>
        <dbReference type="ARBA" id="ARBA00007494"/>
    </source>
</evidence>
<dbReference type="OrthoDB" id="5292653at2"/>
<sequence>MREAQRVAASAVSQVLAGQSLAQALPEAWRGGLPERERSRAQDLAYGTLRHYGLLGSFLRMLAPRTPRPELLRALLLVALYQLHATRAAPHAVVSQAVALAGEIAGQAARGFANAVLRGFQRRRSELMGRASADETARYSHPRWWIDRLKAQYPEHYAELLALANRHPPMALRVNLRRTSLGGYLELLASVGLRAIPAPPAGLLLERPVPVERLPHFGAGWASVQDLGAQHAPAFLDVQPGMRVLDACSAPGGKAAHLLEHADVELVALDRDAERLRRVEANLARLGLAARTVCADAAEPQRWWDGRPFQRVLADVPCSGSGVVRRHPDIKWLRRPSDLPQFAAEQARILDGVWQVLDRGGKLLYVTCSLFAEENQCVVASFLERHGDAQLQPLPGAENGMRQLLPDHSHDGFFYALLAKR</sequence>
<dbReference type="InterPro" id="IPR054728">
    <property type="entry name" value="RsmB-like_ferredoxin"/>
</dbReference>
<dbReference type="InterPro" id="IPR023267">
    <property type="entry name" value="RCMT"/>
</dbReference>
<dbReference type="FunCoup" id="A0A5C7EPF3">
    <property type="interactions" value="521"/>
</dbReference>
<dbReference type="Pfam" id="PF01029">
    <property type="entry name" value="NusB"/>
    <property type="match status" value="1"/>
</dbReference>